<protein>
    <submittedName>
        <fullName evidence="1">Uncharacterized protein</fullName>
    </submittedName>
</protein>
<dbReference type="AlphaFoldDB" id="X1IS09"/>
<gene>
    <name evidence="1" type="ORF">S03H2_59729</name>
</gene>
<accession>X1IS09</accession>
<organism evidence="1">
    <name type="scientific">marine sediment metagenome</name>
    <dbReference type="NCBI Taxonomy" id="412755"/>
    <lineage>
        <taxon>unclassified sequences</taxon>
        <taxon>metagenomes</taxon>
        <taxon>ecological metagenomes</taxon>
    </lineage>
</organism>
<proteinExistence type="predicted"/>
<reference evidence="1" key="1">
    <citation type="journal article" date="2014" name="Front. Microbiol.">
        <title>High frequency of phylogenetically diverse reductive dehalogenase-homologous genes in deep subseafloor sedimentary metagenomes.</title>
        <authorList>
            <person name="Kawai M."/>
            <person name="Futagami T."/>
            <person name="Toyoda A."/>
            <person name="Takaki Y."/>
            <person name="Nishi S."/>
            <person name="Hori S."/>
            <person name="Arai W."/>
            <person name="Tsubouchi T."/>
            <person name="Morono Y."/>
            <person name="Uchiyama I."/>
            <person name="Ito T."/>
            <person name="Fujiyama A."/>
            <person name="Inagaki F."/>
            <person name="Takami H."/>
        </authorList>
    </citation>
    <scope>NUCLEOTIDE SEQUENCE</scope>
    <source>
        <strain evidence="1">Expedition CK06-06</strain>
    </source>
</reference>
<comment type="caution">
    <text evidence="1">The sequence shown here is derived from an EMBL/GenBank/DDBJ whole genome shotgun (WGS) entry which is preliminary data.</text>
</comment>
<dbReference type="EMBL" id="BARU01038419">
    <property type="protein sequence ID" value="GAH84477.1"/>
    <property type="molecule type" value="Genomic_DNA"/>
</dbReference>
<sequence>DGDQLTIDIVLNAEIVSDIYAPLGDIAIYLRKPNSYITGDIYASGSITKVVDTGTITGTLHHPYTGDPPFDPPVCPMFPGNPVDILTYEVT</sequence>
<name>X1IS09_9ZZZZ</name>
<evidence type="ECO:0000313" key="1">
    <source>
        <dbReference type="EMBL" id="GAH84477.1"/>
    </source>
</evidence>
<feature type="non-terminal residue" evidence="1">
    <location>
        <position position="1"/>
    </location>
</feature>